<evidence type="ECO:0000256" key="1">
    <source>
        <dbReference type="ARBA" id="ARBA00022723"/>
    </source>
</evidence>
<dbReference type="GO" id="GO:0034440">
    <property type="term" value="P:lipid oxidation"/>
    <property type="evidence" value="ECO:0007669"/>
    <property type="project" value="InterPro"/>
</dbReference>
<evidence type="ECO:0000256" key="5">
    <source>
        <dbReference type="SAM" id="SignalP"/>
    </source>
</evidence>
<dbReference type="Gene3D" id="1.20.245.10">
    <property type="entry name" value="Lipoxygenase-1, Domain 5"/>
    <property type="match status" value="1"/>
</dbReference>
<feature type="region of interest" description="Disordered" evidence="4">
    <location>
        <begin position="29"/>
        <end position="48"/>
    </location>
</feature>
<dbReference type="Pfam" id="PF00305">
    <property type="entry name" value="Lipoxygenase"/>
    <property type="match status" value="1"/>
</dbReference>
<dbReference type="InterPro" id="IPR000907">
    <property type="entry name" value="LipOase"/>
</dbReference>
<evidence type="ECO:0000313" key="7">
    <source>
        <dbReference type="EMBL" id="KAF0696553.1"/>
    </source>
</evidence>
<reference evidence="8 9" key="1">
    <citation type="submission" date="2019-03" db="EMBL/GenBank/DDBJ databases">
        <authorList>
            <person name="Gaulin E."/>
            <person name="Dumas B."/>
        </authorList>
    </citation>
    <scope>NUCLEOTIDE SEQUENCE [LARGE SCALE GENOMIC DNA]</scope>
    <source>
        <strain evidence="8">CBS 568.67</strain>
    </source>
</reference>
<keyword evidence="2" id="KW-0223">Dioxygenase</keyword>
<accession>A0A485KW94</accession>
<dbReference type="GO" id="GO:0016702">
    <property type="term" value="F:oxidoreductase activity, acting on single donors with incorporation of molecular oxygen, incorporation of two atoms of oxygen"/>
    <property type="evidence" value="ECO:0007669"/>
    <property type="project" value="InterPro"/>
</dbReference>
<sequence>MVSISLVLKTIAATTALVLGQQPAIAGFDPSAKTPAVSGPLPSSTSQGMSKEDYAFLQSPQTQQLLSLLGGGANITSAAVAAMFGDSRLDVWTTLMTKLVQGKVDKWAQPQANSAITIPKEQKELTKTTLLNTNIQIPVDDEDWPDDAALEVKAATFIRDYAPFIDDFKQTWKAGENKEGYVMSKVGKMWPKVHVFWNDRYSDKALNLLVFNGVGSHLVEKLPQRQRDGSYYAVTLNFMDQLEVRPGFAKYGADAYFNSYGEIVKIVRQNRTYYPNDKLWEYIKMAFRGSLMTKITAIDHLLGLHMTVGNYLTTVSREQLPPDHPLRRLIKPFTFRAVAINRAAARSLFWTKAYMHRALALTDAGLTQTWKTGTDSFKFETFPETVARQNIDTVNLPFHNDGMSYWNIVRKFVGDYVNLYYRSDDDVVKDTSVEAFWAAFNSKMPMQLRPLTMKNLKDTLAQAIFWVTAMHNHMGNVAEYVSDPAFMPGAWVEGELAARPGAAVRQAVIMALTGLQQPSILDDFSHVMLDNKAKKVCKDFNNGLTALGFVNDFQNAFRDQAFTTFNPQLMDISVGI</sequence>
<dbReference type="Proteomes" id="UP000332933">
    <property type="component" value="Unassembled WGS sequence"/>
</dbReference>
<keyword evidence="9" id="KW-1185">Reference proteome</keyword>
<feature type="signal peptide" evidence="5">
    <location>
        <begin position="1"/>
        <end position="20"/>
    </location>
</feature>
<dbReference type="InterPro" id="IPR013819">
    <property type="entry name" value="LipOase_C"/>
</dbReference>
<dbReference type="EMBL" id="VJMH01005387">
    <property type="protein sequence ID" value="KAF0696553.1"/>
    <property type="molecule type" value="Genomic_DNA"/>
</dbReference>
<organism evidence="8 9">
    <name type="scientific">Aphanomyces stellatus</name>
    <dbReference type="NCBI Taxonomy" id="120398"/>
    <lineage>
        <taxon>Eukaryota</taxon>
        <taxon>Sar</taxon>
        <taxon>Stramenopiles</taxon>
        <taxon>Oomycota</taxon>
        <taxon>Saprolegniomycetes</taxon>
        <taxon>Saprolegniales</taxon>
        <taxon>Verrucalvaceae</taxon>
        <taxon>Aphanomyces</taxon>
    </lineage>
</organism>
<dbReference type="InterPro" id="IPR036226">
    <property type="entry name" value="LipOase_C_sf"/>
</dbReference>
<keyword evidence="5" id="KW-0732">Signal</keyword>
<evidence type="ECO:0000259" key="6">
    <source>
        <dbReference type="PROSITE" id="PS51393"/>
    </source>
</evidence>
<evidence type="ECO:0000313" key="8">
    <source>
        <dbReference type="EMBL" id="VFT89551.1"/>
    </source>
</evidence>
<dbReference type="AlphaFoldDB" id="A0A485KW94"/>
<evidence type="ECO:0000256" key="3">
    <source>
        <dbReference type="ARBA" id="ARBA00023002"/>
    </source>
</evidence>
<reference evidence="7" key="2">
    <citation type="submission" date="2019-06" db="EMBL/GenBank/DDBJ databases">
        <title>Genomics analysis of Aphanomyces spp. identifies a new class of oomycete effector associated with host adaptation.</title>
        <authorList>
            <person name="Gaulin E."/>
        </authorList>
    </citation>
    <scope>NUCLEOTIDE SEQUENCE</scope>
    <source>
        <strain evidence="7">CBS 578.67</strain>
    </source>
</reference>
<evidence type="ECO:0000313" key="9">
    <source>
        <dbReference type="Proteomes" id="UP000332933"/>
    </source>
</evidence>
<dbReference type="PROSITE" id="PS51393">
    <property type="entry name" value="LIPOXYGENASE_3"/>
    <property type="match status" value="1"/>
</dbReference>
<protein>
    <submittedName>
        <fullName evidence="8">Aste57867_12701 protein</fullName>
    </submittedName>
</protein>
<gene>
    <name evidence="8" type="primary">Aste57867_12701</name>
    <name evidence="7" type="ORF">As57867_012653</name>
    <name evidence="8" type="ORF">ASTE57867_12701</name>
</gene>
<dbReference type="OrthoDB" id="9978233at2759"/>
<dbReference type="EMBL" id="CAADRA010005408">
    <property type="protein sequence ID" value="VFT89551.1"/>
    <property type="molecule type" value="Genomic_DNA"/>
</dbReference>
<dbReference type="PANTHER" id="PTHR11771">
    <property type="entry name" value="LIPOXYGENASE"/>
    <property type="match status" value="1"/>
</dbReference>
<dbReference type="SUPFAM" id="SSF48484">
    <property type="entry name" value="Lipoxigenase"/>
    <property type="match status" value="1"/>
</dbReference>
<evidence type="ECO:0000256" key="4">
    <source>
        <dbReference type="SAM" id="MobiDB-lite"/>
    </source>
</evidence>
<dbReference type="GO" id="GO:0046872">
    <property type="term" value="F:metal ion binding"/>
    <property type="evidence" value="ECO:0007669"/>
    <property type="project" value="UniProtKB-KW"/>
</dbReference>
<feature type="domain" description="Lipoxygenase" evidence="6">
    <location>
        <begin position="279"/>
        <end position="437"/>
    </location>
</feature>
<name>A0A485KW94_9STRA</name>
<proteinExistence type="predicted"/>
<keyword evidence="1" id="KW-0479">Metal-binding</keyword>
<evidence type="ECO:0000256" key="2">
    <source>
        <dbReference type="ARBA" id="ARBA00022964"/>
    </source>
</evidence>
<keyword evidence="3" id="KW-0560">Oxidoreductase</keyword>
<feature type="chain" id="PRO_5033437153" evidence="5">
    <location>
        <begin position="21"/>
        <end position="576"/>
    </location>
</feature>